<keyword evidence="5 7" id="KW-1133">Transmembrane helix</keyword>
<dbReference type="PANTHER" id="PTHR42920">
    <property type="entry name" value="OS03G0707200 PROTEIN-RELATED"/>
    <property type="match status" value="1"/>
</dbReference>
<dbReference type="Proteomes" id="UP000003240">
    <property type="component" value="Unassembled WGS sequence"/>
</dbReference>
<dbReference type="RefSeq" id="WP_004098261.1">
    <property type="nucleotide sequence ID" value="NZ_AFGF01000198.1"/>
</dbReference>
<evidence type="ECO:0000256" key="7">
    <source>
        <dbReference type="SAM" id="Phobius"/>
    </source>
</evidence>
<reference evidence="9 10" key="1">
    <citation type="journal article" date="2011" name="EMBO J.">
        <title>Structural diversity of bacterial flagellar motors.</title>
        <authorList>
            <person name="Chen S."/>
            <person name="Beeby M."/>
            <person name="Murphy G.E."/>
            <person name="Leadbetter J.R."/>
            <person name="Hendrixson D.R."/>
            <person name="Briegel A."/>
            <person name="Li Z."/>
            <person name="Shi J."/>
            <person name="Tocheva E.I."/>
            <person name="Muller A."/>
            <person name="Dobro M.J."/>
            <person name="Jensen G.J."/>
        </authorList>
    </citation>
    <scope>NUCLEOTIDE SEQUENCE [LARGE SCALE GENOMIC DNA]</scope>
    <source>
        <strain evidence="9 10">DSM 6540</strain>
    </source>
</reference>
<dbReference type="InterPro" id="IPR000620">
    <property type="entry name" value="EamA_dom"/>
</dbReference>
<feature type="transmembrane region" description="Helical" evidence="7">
    <location>
        <begin position="218"/>
        <end position="236"/>
    </location>
</feature>
<dbReference type="InterPro" id="IPR051258">
    <property type="entry name" value="Diverse_Substrate_Transporter"/>
</dbReference>
<dbReference type="Pfam" id="PF00892">
    <property type="entry name" value="EamA"/>
    <property type="match status" value="1"/>
</dbReference>
<evidence type="ECO:0000256" key="5">
    <source>
        <dbReference type="ARBA" id="ARBA00022989"/>
    </source>
</evidence>
<name>F7NN30_9FIRM</name>
<feature type="transmembrane region" description="Helical" evidence="7">
    <location>
        <begin position="100"/>
        <end position="116"/>
    </location>
</feature>
<protein>
    <submittedName>
        <fullName evidence="9">Aromatic amino acid exporter</fullName>
    </submittedName>
</protein>
<feature type="transmembrane region" description="Helical" evidence="7">
    <location>
        <begin position="190"/>
        <end position="212"/>
    </location>
</feature>
<comment type="subcellular location">
    <subcellularLocation>
        <location evidence="1">Cell membrane</location>
        <topology evidence="1">Multi-pass membrane protein</topology>
    </subcellularLocation>
</comment>
<proteinExistence type="inferred from homology"/>
<keyword evidence="10" id="KW-1185">Reference proteome</keyword>
<evidence type="ECO:0000256" key="1">
    <source>
        <dbReference type="ARBA" id="ARBA00004651"/>
    </source>
</evidence>
<comment type="similarity">
    <text evidence="2">Belongs to the EamA transporter family.</text>
</comment>
<comment type="caution">
    <text evidence="9">The sequence shown here is derived from an EMBL/GenBank/DDBJ whole genome shotgun (WGS) entry which is preliminary data.</text>
</comment>
<feature type="transmembrane region" description="Helical" evidence="7">
    <location>
        <begin position="123"/>
        <end position="141"/>
    </location>
</feature>
<gene>
    <name evidence="9" type="ORF">ALO_17566</name>
</gene>
<feature type="transmembrane region" description="Helical" evidence="7">
    <location>
        <begin position="67"/>
        <end position="88"/>
    </location>
</feature>
<dbReference type="GO" id="GO:0005886">
    <property type="term" value="C:plasma membrane"/>
    <property type="evidence" value="ECO:0007669"/>
    <property type="project" value="UniProtKB-SubCell"/>
</dbReference>
<dbReference type="InterPro" id="IPR037185">
    <property type="entry name" value="EmrE-like"/>
</dbReference>
<dbReference type="OrthoDB" id="9810818at2"/>
<feature type="transmembrane region" description="Helical" evidence="7">
    <location>
        <begin position="273"/>
        <end position="290"/>
    </location>
</feature>
<keyword evidence="3" id="KW-1003">Cell membrane</keyword>
<feature type="transmembrane region" description="Helical" evidence="7">
    <location>
        <begin position="161"/>
        <end position="178"/>
    </location>
</feature>
<dbReference type="eggNOG" id="COG0697">
    <property type="taxonomic scope" value="Bacteria"/>
</dbReference>
<evidence type="ECO:0000259" key="8">
    <source>
        <dbReference type="Pfam" id="PF00892"/>
    </source>
</evidence>
<dbReference type="EMBL" id="AFGF01000198">
    <property type="protein sequence ID" value="EGO62564.1"/>
    <property type="molecule type" value="Genomic_DNA"/>
</dbReference>
<evidence type="ECO:0000256" key="4">
    <source>
        <dbReference type="ARBA" id="ARBA00022692"/>
    </source>
</evidence>
<dbReference type="SUPFAM" id="SSF103481">
    <property type="entry name" value="Multidrug resistance efflux transporter EmrE"/>
    <property type="match status" value="2"/>
</dbReference>
<feature type="transmembrane region" description="Helical" evidence="7">
    <location>
        <begin position="9"/>
        <end position="27"/>
    </location>
</feature>
<dbReference type="PANTHER" id="PTHR42920:SF24">
    <property type="entry name" value="AROMATIC AMINO ACID EXPORTER YDDG"/>
    <property type="match status" value="1"/>
</dbReference>
<evidence type="ECO:0000256" key="3">
    <source>
        <dbReference type="ARBA" id="ARBA00022475"/>
    </source>
</evidence>
<evidence type="ECO:0000256" key="6">
    <source>
        <dbReference type="ARBA" id="ARBA00023136"/>
    </source>
</evidence>
<dbReference type="AlphaFoldDB" id="F7NN30"/>
<feature type="transmembrane region" description="Helical" evidence="7">
    <location>
        <begin position="33"/>
        <end position="55"/>
    </location>
</feature>
<feature type="domain" description="EamA" evidence="8">
    <location>
        <begin position="162"/>
        <end position="288"/>
    </location>
</feature>
<sequence length="305" mass="32929">MNQGARNHATLIGLISILFWSTMVGLIHSVSELLGPLGGIAMIYTFAAALLIVIFGVPPIKTLPWRYLLIGGFLFVAYEMSFALAIGYAKNGAQAIEVNIVNYLWPCLTILSSIIFNKQRSTLLIIPGLTLSLFGVCWVMGGEKGLDLAVMVSNIQSNPVSYVLAFIGAFLWAGYCTVTSKFAEGKNGATLFFILITIVLWVKFFMSGSAALHLSMRAIIYILMAGGAVGLGYACWNFGILHGNVSMLASASYFTPVLSSLLASLLLNAPLSVSFWQGVLMVCLGSILCWRATKDHSVKNEIYAS</sequence>
<feature type="transmembrane region" description="Helical" evidence="7">
    <location>
        <begin position="248"/>
        <end position="267"/>
    </location>
</feature>
<accession>F7NN30</accession>
<evidence type="ECO:0000256" key="2">
    <source>
        <dbReference type="ARBA" id="ARBA00007362"/>
    </source>
</evidence>
<evidence type="ECO:0000313" key="10">
    <source>
        <dbReference type="Proteomes" id="UP000003240"/>
    </source>
</evidence>
<keyword evidence="6 7" id="KW-0472">Membrane</keyword>
<evidence type="ECO:0000313" key="9">
    <source>
        <dbReference type="EMBL" id="EGO62564.1"/>
    </source>
</evidence>
<dbReference type="NCBIfam" id="NF008676">
    <property type="entry name" value="PRK11689.1"/>
    <property type="match status" value="1"/>
</dbReference>
<organism evidence="9 10">
    <name type="scientific">Acetonema longum DSM 6540</name>
    <dbReference type="NCBI Taxonomy" id="1009370"/>
    <lineage>
        <taxon>Bacteria</taxon>
        <taxon>Bacillati</taxon>
        <taxon>Bacillota</taxon>
        <taxon>Negativicutes</taxon>
        <taxon>Acetonemataceae</taxon>
        <taxon>Acetonema</taxon>
    </lineage>
</organism>
<dbReference type="STRING" id="1009370.ALO_17566"/>
<keyword evidence="4 7" id="KW-0812">Transmembrane</keyword>